<name>A0A6J5M3W0_9CAUD</name>
<proteinExistence type="predicted"/>
<accession>A0A6J5M3W0</accession>
<organism evidence="1">
    <name type="scientific">uncultured Caudovirales phage</name>
    <dbReference type="NCBI Taxonomy" id="2100421"/>
    <lineage>
        <taxon>Viruses</taxon>
        <taxon>Duplodnaviria</taxon>
        <taxon>Heunggongvirae</taxon>
        <taxon>Uroviricota</taxon>
        <taxon>Caudoviricetes</taxon>
        <taxon>Peduoviridae</taxon>
        <taxon>Maltschvirus</taxon>
        <taxon>Maltschvirus maltsch</taxon>
    </lineage>
</organism>
<sequence>MSKREAPAMDKAIEAAALGATAGFGLALWGLLSANQLSAAVLHWKYTAARDTNYVERQYLQGASCVQYRYESGERDDFAWCQYACESKYADEMAEAACKAGASLAARAALSAIEVE</sequence>
<evidence type="ECO:0000313" key="1">
    <source>
        <dbReference type="EMBL" id="CAB4140912.1"/>
    </source>
</evidence>
<reference evidence="1" key="1">
    <citation type="submission" date="2020-04" db="EMBL/GenBank/DDBJ databases">
        <authorList>
            <person name="Chiriac C."/>
            <person name="Salcher M."/>
            <person name="Ghai R."/>
            <person name="Kavagutti S V."/>
        </authorList>
    </citation>
    <scope>NUCLEOTIDE SEQUENCE</scope>
</reference>
<gene>
    <name evidence="1" type="ORF">UFOVP399_17</name>
</gene>
<protein>
    <submittedName>
        <fullName evidence="1">Uncharacterized protein</fullName>
    </submittedName>
</protein>
<dbReference type="EMBL" id="LR796383">
    <property type="protein sequence ID" value="CAB4140912.1"/>
    <property type="molecule type" value="Genomic_DNA"/>
</dbReference>